<evidence type="ECO:0000313" key="2">
    <source>
        <dbReference type="EMBL" id="CDW79879.1"/>
    </source>
</evidence>
<dbReference type="Pfam" id="PF07004">
    <property type="entry name" value="SHIPPO-rpt"/>
    <property type="match status" value="1"/>
</dbReference>
<protein>
    <submittedName>
        <fullName evidence="2">Uncharacterized protein</fullName>
    </submittedName>
</protein>
<accession>A0A078ACH5</accession>
<evidence type="ECO:0000313" key="3">
    <source>
        <dbReference type="Proteomes" id="UP000039865"/>
    </source>
</evidence>
<dbReference type="InterPro" id="IPR010736">
    <property type="entry name" value="SHIPPO-rpt"/>
</dbReference>
<dbReference type="Proteomes" id="UP000039865">
    <property type="component" value="Unassembled WGS sequence"/>
</dbReference>
<organism evidence="2 3">
    <name type="scientific">Stylonychia lemnae</name>
    <name type="common">Ciliate</name>
    <dbReference type="NCBI Taxonomy" id="5949"/>
    <lineage>
        <taxon>Eukaryota</taxon>
        <taxon>Sar</taxon>
        <taxon>Alveolata</taxon>
        <taxon>Ciliophora</taxon>
        <taxon>Intramacronucleata</taxon>
        <taxon>Spirotrichea</taxon>
        <taxon>Stichotrichia</taxon>
        <taxon>Sporadotrichida</taxon>
        <taxon>Oxytrichidae</taxon>
        <taxon>Stylonychinae</taxon>
        <taxon>Stylonychia</taxon>
    </lineage>
</organism>
<keyword evidence="3" id="KW-1185">Reference proteome</keyword>
<proteinExistence type="predicted"/>
<gene>
    <name evidence="2" type="primary">Contig17405.g18515</name>
    <name evidence="2" type="ORF">STYLEM_8871</name>
</gene>
<name>A0A078ACH5_STYLE</name>
<evidence type="ECO:0000256" key="1">
    <source>
        <dbReference type="SAM" id="MobiDB-lite"/>
    </source>
</evidence>
<dbReference type="InParanoid" id="A0A078ACH5"/>
<reference evidence="2 3" key="1">
    <citation type="submission" date="2014-06" db="EMBL/GenBank/DDBJ databases">
        <authorList>
            <person name="Swart Estienne"/>
        </authorList>
    </citation>
    <scope>NUCLEOTIDE SEQUENCE [LARGE SCALE GENOMIC DNA]</scope>
    <source>
        <strain evidence="2 3">130c</strain>
    </source>
</reference>
<sequence length="436" mass="50030">MTNKTFEQSHQKDIKQSSQMTMKYNTLDDSIGEMKKMNDLNRPQTQAKITNVAGSMAGSVNHHNNSSMRMNHDNHNIQLINNQIVNLNYTEFSRQSPNKHKHTGSIISSKMSDKKVGKAHWNINHQKQTGFSSSFINIQSSNGDENEQLGRNNIISKGAGCIASAYSKNYMKTNENSHIRSMLTANKDPPFFNPVGPGQYNIRETLDIGHKTHFQGFRNSPSYSMPKQQSVHQNINRQQNESSYAQSDKFSRNSVRNQFIQEAKSLIYMRQKMKEVSPSDETVKQRSPVCKFSKYERPDIFPVQEYIKKARKSKSNYQSINNDVMYRVTRNSFGTEQRDKLRVYHPEIDNNQLNGQSPSPGPAVYDPLKSTAAFQTSMRPSFPKADRNLRIKGNNLPGPDSYYKEFSEKQVINREPQAVIPKARRNLDMRVQKGLY</sequence>
<feature type="region of interest" description="Disordered" evidence="1">
    <location>
        <begin position="1"/>
        <end position="22"/>
    </location>
</feature>
<dbReference type="EMBL" id="CCKQ01008423">
    <property type="protein sequence ID" value="CDW79879.1"/>
    <property type="molecule type" value="Genomic_DNA"/>
</dbReference>
<feature type="region of interest" description="Disordered" evidence="1">
    <location>
        <begin position="222"/>
        <end position="251"/>
    </location>
</feature>
<dbReference type="AlphaFoldDB" id="A0A078ACH5"/>